<keyword evidence="3" id="KW-1185">Reference proteome</keyword>
<comment type="caution">
    <text evidence="2">The sequence shown here is derived from an EMBL/GenBank/DDBJ whole genome shotgun (WGS) entry which is preliminary data.</text>
</comment>
<dbReference type="GO" id="GO:0016787">
    <property type="term" value="F:hydrolase activity"/>
    <property type="evidence" value="ECO:0007669"/>
    <property type="project" value="UniProtKB-KW"/>
</dbReference>
<organism evidence="2 3">
    <name type="scientific">Clostridium carboxidivorans P7</name>
    <dbReference type="NCBI Taxonomy" id="536227"/>
    <lineage>
        <taxon>Bacteria</taxon>
        <taxon>Bacillati</taxon>
        <taxon>Bacillota</taxon>
        <taxon>Clostridia</taxon>
        <taxon>Eubacteriales</taxon>
        <taxon>Clostridiaceae</taxon>
        <taxon>Clostridium</taxon>
    </lineage>
</organism>
<dbReference type="eggNOG" id="COG2206">
    <property type="taxonomic scope" value="Bacteria"/>
</dbReference>
<dbReference type="PANTHER" id="PTHR43155:SF2">
    <property type="entry name" value="CYCLIC DI-GMP PHOSPHODIESTERASE PA4108"/>
    <property type="match status" value="1"/>
</dbReference>
<dbReference type="OrthoDB" id="9804747at2"/>
<dbReference type="Pfam" id="PF13487">
    <property type="entry name" value="HD_5"/>
    <property type="match status" value="1"/>
</dbReference>
<reference evidence="2 3" key="1">
    <citation type="submission" date="2009-06" db="EMBL/GenBank/DDBJ databases">
        <title>The draft genome of Clostridium carboxidivorans P7.</title>
        <authorList>
            <consortium name="US DOE Joint Genome Institute (JGI-PGF)"/>
            <person name="Lucas S."/>
            <person name="Copeland A."/>
            <person name="Lapidus A."/>
            <person name="Glavina del Rio T."/>
            <person name="Tice H."/>
            <person name="Bruce D."/>
            <person name="Goodwin L."/>
            <person name="Pitluck S."/>
            <person name="Larimer F."/>
            <person name="Land M.L."/>
            <person name="Hauser L."/>
            <person name="Hemme C.L."/>
        </authorList>
    </citation>
    <scope>NUCLEOTIDE SEQUENCE [LARGE SCALE GENOMIC DNA]</scope>
    <source>
        <strain evidence="2 3">P7</strain>
    </source>
</reference>
<dbReference type="InterPro" id="IPR037522">
    <property type="entry name" value="HD_GYP_dom"/>
</dbReference>
<dbReference type="PROSITE" id="PS51832">
    <property type="entry name" value="HD_GYP"/>
    <property type="match status" value="1"/>
</dbReference>
<feature type="domain" description="HD-GYP" evidence="1">
    <location>
        <begin position="116"/>
        <end position="312"/>
    </location>
</feature>
<dbReference type="CDD" id="cd00077">
    <property type="entry name" value="HDc"/>
    <property type="match status" value="1"/>
</dbReference>
<dbReference type="STRING" id="536227.Ccar_11470"/>
<dbReference type="Gene3D" id="1.10.3210.10">
    <property type="entry name" value="Hypothetical protein af1432"/>
    <property type="match status" value="1"/>
</dbReference>
<keyword evidence="2" id="KW-0378">Hydrolase</keyword>
<dbReference type="Proteomes" id="UP000004198">
    <property type="component" value="Unassembled WGS sequence"/>
</dbReference>
<evidence type="ECO:0000259" key="1">
    <source>
        <dbReference type="PROSITE" id="PS51832"/>
    </source>
</evidence>
<accession>C6PTT4</accession>
<dbReference type="EMBL" id="ACVI01000032">
    <property type="protein sequence ID" value="EET87324.1"/>
    <property type="molecule type" value="Genomic_DNA"/>
</dbReference>
<dbReference type="SUPFAM" id="SSF109604">
    <property type="entry name" value="HD-domain/PDEase-like"/>
    <property type="match status" value="1"/>
</dbReference>
<evidence type="ECO:0000313" key="2">
    <source>
        <dbReference type="EMBL" id="EET87324.1"/>
    </source>
</evidence>
<sequence length="354" mass="40454">MEKHKKLLNINDLKVGTICAKEIKSQTRILIEKGVPITECAINKLRDIYFCNKIEVYCEDDNDIDNNYDKRIKTIEKVEKNFSKLSLDTQQIFEDIDHLQSSGISEVRKFASKIQKELEHTNAIIKDIVIYGSGSDTIYRHGVNVAALSTILGKWIGLSKNDLNLLTYSAILHDFGKTKIDKNILDKPGPLTSKEFNVIKNHPAIGYNYIKQIKFLDKSVSLGVLMHHEKSDGSGYPLGLKGDKIHKFAKIIAIADVFDAVNSDRIYKKSKKPFEALELIQKESLVRLDYEYCNIFLNHVINYYMGENVLLNNGAECKIIQVDVNNIRRPLLLDDTSFVDLKNEKDLYIEKLIL</sequence>
<dbReference type="AlphaFoldDB" id="C6PTT4"/>
<dbReference type="RefSeq" id="WP_007061086.1">
    <property type="nucleotide sequence ID" value="NZ_ACVI01000032.1"/>
</dbReference>
<dbReference type="PANTHER" id="PTHR43155">
    <property type="entry name" value="CYCLIC DI-GMP PHOSPHODIESTERASE PA4108-RELATED"/>
    <property type="match status" value="1"/>
</dbReference>
<evidence type="ECO:0000313" key="3">
    <source>
        <dbReference type="Proteomes" id="UP000004198"/>
    </source>
</evidence>
<proteinExistence type="predicted"/>
<dbReference type="KEGG" id="cck:Ccar_11470"/>
<protein>
    <submittedName>
        <fullName evidence="2">Metal dependent phosphohydrolase</fullName>
    </submittedName>
</protein>
<dbReference type="InterPro" id="IPR003607">
    <property type="entry name" value="HD/PDEase_dom"/>
</dbReference>
<dbReference type="SMART" id="SM00471">
    <property type="entry name" value="HDc"/>
    <property type="match status" value="1"/>
</dbReference>
<name>C6PTT4_9CLOT</name>
<gene>
    <name evidence="2" type="ORF">CcarbDRAFT_2201</name>
</gene>
<dbReference type="PATRIC" id="fig|536227.13.peg.2400"/>